<dbReference type="EMBL" id="OZ034815">
    <property type="protein sequence ID" value="CAL1372155.1"/>
    <property type="molecule type" value="Genomic_DNA"/>
</dbReference>
<proteinExistence type="predicted"/>
<organism evidence="1 2">
    <name type="scientific">Linum trigynum</name>
    <dbReference type="NCBI Taxonomy" id="586398"/>
    <lineage>
        <taxon>Eukaryota</taxon>
        <taxon>Viridiplantae</taxon>
        <taxon>Streptophyta</taxon>
        <taxon>Embryophyta</taxon>
        <taxon>Tracheophyta</taxon>
        <taxon>Spermatophyta</taxon>
        <taxon>Magnoliopsida</taxon>
        <taxon>eudicotyledons</taxon>
        <taxon>Gunneridae</taxon>
        <taxon>Pentapetalae</taxon>
        <taxon>rosids</taxon>
        <taxon>fabids</taxon>
        <taxon>Malpighiales</taxon>
        <taxon>Linaceae</taxon>
        <taxon>Linum</taxon>
    </lineage>
</organism>
<dbReference type="AlphaFoldDB" id="A0AAV2DE46"/>
<keyword evidence="2" id="KW-1185">Reference proteome</keyword>
<reference evidence="1 2" key="1">
    <citation type="submission" date="2024-04" db="EMBL/GenBank/DDBJ databases">
        <authorList>
            <person name="Fracassetti M."/>
        </authorList>
    </citation>
    <scope>NUCLEOTIDE SEQUENCE [LARGE SCALE GENOMIC DNA]</scope>
</reference>
<name>A0AAV2DE46_9ROSI</name>
<accession>A0AAV2DE46</accession>
<evidence type="ECO:0000313" key="2">
    <source>
        <dbReference type="Proteomes" id="UP001497516"/>
    </source>
</evidence>
<gene>
    <name evidence="1" type="ORF">LTRI10_LOCUS14178</name>
</gene>
<protein>
    <submittedName>
        <fullName evidence="1">Uncharacterized protein</fullName>
    </submittedName>
</protein>
<sequence length="89" mass="9712">MRVHLLWSRPRVGLAELAGGGTERGTGGPRVVLRIGSSDARRTQADNEGVRVERKIGRLRSSGRESCELAQAGEIRDWMQKADNEGGRA</sequence>
<evidence type="ECO:0000313" key="1">
    <source>
        <dbReference type="EMBL" id="CAL1372155.1"/>
    </source>
</evidence>
<dbReference type="Proteomes" id="UP001497516">
    <property type="component" value="Chromosome 2"/>
</dbReference>